<organism evidence="2 3">
    <name type="scientific">Nephila pilipes</name>
    <name type="common">Giant wood spider</name>
    <name type="synonym">Nephila maculata</name>
    <dbReference type="NCBI Taxonomy" id="299642"/>
    <lineage>
        <taxon>Eukaryota</taxon>
        <taxon>Metazoa</taxon>
        <taxon>Ecdysozoa</taxon>
        <taxon>Arthropoda</taxon>
        <taxon>Chelicerata</taxon>
        <taxon>Arachnida</taxon>
        <taxon>Araneae</taxon>
        <taxon>Araneomorphae</taxon>
        <taxon>Entelegynae</taxon>
        <taxon>Araneoidea</taxon>
        <taxon>Nephilidae</taxon>
        <taxon>Nephila</taxon>
    </lineage>
</organism>
<dbReference type="EMBL" id="BMAW01047920">
    <property type="protein sequence ID" value="GFS63370.1"/>
    <property type="molecule type" value="Genomic_DNA"/>
</dbReference>
<accession>A0A8X6IX18</accession>
<feature type="compositionally biased region" description="Basic and acidic residues" evidence="1">
    <location>
        <begin position="14"/>
        <end position="36"/>
    </location>
</feature>
<gene>
    <name evidence="2" type="primary">AVEN_243687_1</name>
    <name evidence="2" type="ORF">NPIL_571321</name>
</gene>
<sequence length="104" mass="12081">MVRESQQHEVEMIKLELSRGKSNQKNETKKISESSHRIQLTQNLPKYDERPDEMGLYLINFEGRADITQVPKDCIAYLLAVLPPEQFNILAIETLDNANNYDFI</sequence>
<name>A0A8X6IX18_NEPPI</name>
<feature type="region of interest" description="Disordered" evidence="1">
    <location>
        <begin position="14"/>
        <end position="38"/>
    </location>
</feature>
<reference evidence="2" key="1">
    <citation type="submission" date="2020-08" db="EMBL/GenBank/DDBJ databases">
        <title>Multicomponent nature underlies the extraordinary mechanical properties of spider dragline silk.</title>
        <authorList>
            <person name="Kono N."/>
            <person name="Nakamura H."/>
            <person name="Mori M."/>
            <person name="Yoshida Y."/>
            <person name="Ohtoshi R."/>
            <person name="Malay A.D."/>
            <person name="Moran D.A.P."/>
            <person name="Tomita M."/>
            <person name="Numata K."/>
            <person name="Arakawa K."/>
        </authorList>
    </citation>
    <scope>NUCLEOTIDE SEQUENCE</scope>
</reference>
<dbReference type="OrthoDB" id="6432704at2759"/>
<protein>
    <submittedName>
        <fullName evidence="2">SCAN box domain-containing protein</fullName>
    </submittedName>
</protein>
<evidence type="ECO:0000313" key="3">
    <source>
        <dbReference type="Proteomes" id="UP000887013"/>
    </source>
</evidence>
<evidence type="ECO:0000313" key="2">
    <source>
        <dbReference type="EMBL" id="GFS63370.1"/>
    </source>
</evidence>
<evidence type="ECO:0000256" key="1">
    <source>
        <dbReference type="SAM" id="MobiDB-lite"/>
    </source>
</evidence>
<comment type="caution">
    <text evidence="2">The sequence shown here is derived from an EMBL/GenBank/DDBJ whole genome shotgun (WGS) entry which is preliminary data.</text>
</comment>
<keyword evidence="3" id="KW-1185">Reference proteome</keyword>
<proteinExistence type="predicted"/>
<dbReference type="AlphaFoldDB" id="A0A8X6IX18"/>
<dbReference type="Proteomes" id="UP000887013">
    <property type="component" value="Unassembled WGS sequence"/>
</dbReference>